<keyword evidence="2" id="KW-1185">Reference proteome</keyword>
<organism evidence="1 2">
    <name type="scientific">Robiginitalea biformata (strain ATCC BAA-864 / DSM 15991 / KCTC 12146 / HTCC2501)</name>
    <dbReference type="NCBI Taxonomy" id="313596"/>
    <lineage>
        <taxon>Bacteria</taxon>
        <taxon>Pseudomonadati</taxon>
        <taxon>Bacteroidota</taxon>
        <taxon>Flavobacteriia</taxon>
        <taxon>Flavobacteriales</taxon>
        <taxon>Flavobacteriaceae</taxon>
        <taxon>Robiginitalea</taxon>
    </lineage>
</organism>
<evidence type="ECO:0000313" key="1">
    <source>
        <dbReference type="EMBL" id="EAR16628.1"/>
    </source>
</evidence>
<accession>A4CI70</accession>
<dbReference type="AlphaFoldDB" id="A4CI70"/>
<proteinExistence type="predicted"/>
<dbReference type="EMBL" id="CP001712">
    <property type="protein sequence ID" value="EAR16628.1"/>
    <property type="molecule type" value="Genomic_DNA"/>
</dbReference>
<evidence type="ECO:0000313" key="2">
    <source>
        <dbReference type="Proteomes" id="UP000009049"/>
    </source>
</evidence>
<protein>
    <submittedName>
        <fullName evidence="1">Uncharacterized protein</fullName>
    </submittedName>
</protein>
<dbReference type="Proteomes" id="UP000009049">
    <property type="component" value="Chromosome"/>
</dbReference>
<name>A4CI70_ROBBH</name>
<gene>
    <name evidence="1" type="ordered locus">RB2501_07000</name>
</gene>
<reference evidence="1 2" key="1">
    <citation type="journal article" date="2009" name="J. Bacteriol.">
        <title>Complete genome sequence of Robiginitalea biformata HTCC2501.</title>
        <authorList>
            <person name="Oh H.M."/>
            <person name="Giovannoni S.J."/>
            <person name="Lee K."/>
            <person name="Ferriera S."/>
            <person name="Johnson J."/>
            <person name="Cho J.C."/>
        </authorList>
    </citation>
    <scope>NUCLEOTIDE SEQUENCE [LARGE SCALE GENOMIC DNA]</scope>
    <source>
        <strain evidence="2">ATCC BAA-864 / HTCC2501 / KCTC 12146</strain>
    </source>
</reference>
<sequence length="32" mass="3454">MAGLNPKSSGQRINSGAAERNLIIFASYFRIA</sequence>
<dbReference type="KEGG" id="rbi:RB2501_07000"/>
<dbReference type="HOGENOM" id="CLU_3391110_0_0_10"/>